<feature type="region of interest" description="Disordered" evidence="1">
    <location>
        <begin position="100"/>
        <end position="122"/>
    </location>
</feature>
<evidence type="ECO:0000313" key="3">
    <source>
        <dbReference type="Proteomes" id="UP000001861"/>
    </source>
</evidence>
<dbReference type="HOGENOM" id="CLU_1796370_0_0_1"/>
<gene>
    <name evidence="2" type="ORF">CC1G_15635</name>
</gene>
<dbReference type="Proteomes" id="UP000001861">
    <property type="component" value="Unassembled WGS sequence"/>
</dbReference>
<keyword evidence="3" id="KW-1185">Reference proteome</keyword>
<dbReference type="KEGG" id="cci:CC1G_15635"/>
<dbReference type="RefSeq" id="XP_002911093.1">
    <property type="nucleotide sequence ID" value="XM_002911047.1"/>
</dbReference>
<proteinExistence type="predicted"/>
<reference evidence="2 3" key="1">
    <citation type="journal article" date="2010" name="Proc. Natl. Acad. Sci. U.S.A.">
        <title>Insights into evolution of multicellular fungi from the assembled chromosomes of the mushroom Coprinopsis cinerea (Coprinus cinereus).</title>
        <authorList>
            <person name="Stajich J.E."/>
            <person name="Wilke S.K."/>
            <person name="Ahren D."/>
            <person name="Au C.H."/>
            <person name="Birren B.W."/>
            <person name="Borodovsky M."/>
            <person name="Burns C."/>
            <person name="Canback B."/>
            <person name="Casselton L.A."/>
            <person name="Cheng C.K."/>
            <person name="Deng J."/>
            <person name="Dietrich F.S."/>
            <person name="Fargo D.C."/>
            <person name="Farman M.L."/>
            <person name="Gathman A.C."/>
            <person name="Goldberg J."/>
            <person name="Guigo R."/>
            <person name="Hoegger P.J."/>
            <person name="Hooker J.B."/>
            <person name="Huggins A."/>
            <person name="James T.Y."/>
            <person name="Kamada T."/>
            <person name="Kilaru S."/>
            <person name="Kodira C."/>
            <person name="Kues U."/>
            <person name="Kupfer D."/>
            <person name="Kwan H.S."/>
            <person name="Lomsadze A."/>
            <person name="Li W."/>
            <person name="Lilly W.W."/>
            <person name="Ma L.J."/>
            <person name="Mackey A.J."/>
            <person name="Manning G."/>
            <person name="Martin F."/>
            <person name="Muraguchi H."/>
            <person name="Natvig D.O."/>
            <person name="Palmerini H."/>
            <person name="Ramesh M.A."/>
            <person name="Rehmeyer C.J."/>
            <person name="Roe B.A."/>
            <person name="Shenoy N."/>
            <person name="Stanke M."/>
            <person name="Ter-Hovhannisyan V."/>
            <person name="Tunlid A."/>
            <person name="Velagapudi R."/>
            <person name="Vision T.J."/>
            <person name="Zeng Q."/>
            <person name="Zolan M.E."/>
            <person name="Pukkila P.J."/>
        </authorList>
    </citation>
    <scope>NUCLEOTIDE SEQUENCE [LARGE SCALE GENOMIC DNA]</scope>
    <source>
        <strain evidence="3">Okayama-7 / 130 / ATCC MYA-4618 / FGSC 9003</strain>
    </source>
</reference>
<evidence type="ECO:0000256" key="1">
    <source>
        <dbReference type="SAM" id="MobiDB-lite"/>
    </source>
</evidence>
<evidence type="ECO:0000313" key="2">
    <source>
        <dbReference type="EMBL" id="EFI27599.1"/>
    </source>
</evidence>
<dbReference type="AlphaFoldDB" id="D6RN86"/>
<comment type="caution">
    <text evidence="2">The sequence shown here is derived from an EMBL/GenBank/DDBJ whole genome shotgun (WGS) entry which is preliminary data.</text>
</comment>
<protein>
    <submittedName>
        <fullName evidence="2">Uncharacterized protein</fullName>
    </submittedName>
</protein>
<accession>D6RN86</accession>
<dbReference type="GeneID" id="9379146"/>
<name>D6RN86_COPC7</name>
<sequence>MEQGRQDRETMCFSSKGRSGPTHLGVLNPIGETTKQARNRCRVRLERIVFEARKSENLHQPSIAECELRRSYTHDEFFCSRVHAACLSWASPQTEKFGRSQQRLLVERPRPSSEAWKSRTRSVASREVSLRVSARIQYTQGWEE</sequence>
<dbReference type="EMBL" id="AACS02000006">
    <property type="protein sequence ID" value="EFI27599.1"/>
    <property type="molecule type" value="Genomic_DNA"/>
</dbReference>
<dbReference type="VEuPathDB" id="FungiDB:CC1G_15635"/>
<dbReference type="InParanoid" id="D6RN86"/>
<organism evidence="2 3">
    <name type="scientific">Coprinopsis cinerea (strain Okayama-7 / 130 / ATCC MYA-4618 / FGSC 9003)</name>
    <name type="common">Inky cap fungus</name>
    <name type="synonym">Hormographiella aspergillata</name>
    <dbReference type="NCBI Taxonomy" id="240176"/>
    <lineage>
        <taxon>Eukaryota</taxon>
        <taxon>Fungi</taxon>
        <taxon>Dikarya</taxon>
        <taxon>Basidiomycota</taxon>
        <taxon>Agaricomycotina</taxon>
        <taxon>Agaricomycetes</taxon>
        <taxon>Agaricomycetidae</taxon>
        <taxon>Agaricales</taxon>
        <taxon>Agaricineae</taxon>
        <taxon>Psathyrellaceae</taxon>
        <taxon>Coprinopsis</taxon>
    </lineage>
</organism>